<name>A0ABN3A4B0_9ACTN</name>
<feature type="region of interest" description="Disordered" evidence="1">
    <location>
        <begin position="28"/>
        <end position="58"/>
    </location>
</feature>
<dbReference type="EMBL" id="BAAANT010000037">
    <property type="protein sequence ID" value="GAA2153302.1"/>
    <property type="molecule type" value="Genomic_DNA"/>
</dbReference>
<accession>A0ABN3A4B0</accession>
<keyword evidence="3" id="KW-1185">Reference proteome</keyword>
<protein>
    <submittedName>
        <fullName evidence="2">Uncharacterized protein</fullName>
    </submittedName>
</protein>
<reference evidence="2 3" key="1">
    <citation type="journal article" date="2019" name="Int. J. Syst. Evol. Microbiol.">
        <title>The Global Catalogue of Microorganisms (GCM) 10K type strain sequencing project: providing services to taxonomists for standard genome sequencing and annotation.</title>
        <authorList>
            <consortium name="The Broad Institute Genomics Platform"/>
            <consortium name="The Broad Institute Genome Sequencing Center for Infectious Disease"/>
            <person name="Wu L."/>
            <person name="Ma J."/>
        </authorList>
    </citation>
    <scope>NUCLEOTIDE SEQUENCE [LARGE SCALE GENOMIC DNA]</scope>
    <source>
        <strain evidence="2 3">JCM 14560</strain>
    </source>
</reference>
<dbReference type="Proteomes" id="UP001422759">
    <property type="component" value="Unassembled WGS sequence"/>
</dbReference>
<gene>
    <name evidence="2" type="ORF">GCM10009760_50880</name>
</gene>
<evidence type="ECO:0000313" key="2">
    <source>
        <dbReference type="EMBL" id="GAA2153302.1"/>
    </source>
</evidence>
<comment type="caution">
    <text evidence="2">The sequence shown here is derived from an EMBL/GenBank/DDBJ whole genome shotgun (WGS) entry which is preliminary data.</text>
</comment>
<organism evidence="2 3">
    <name type="scientific">Kitasatospora kazusensis</name>
    <dbReference type="NCBI Taxonomy" id="407974"/>
    <lineage>
        <taxon>Bacteria</taxon>
        <taxon>Bacillati</taxon>
        <taxon>Actinomycetota</taxon>
        <taxon>Actinomycetes</taxon>
        <taxon>Kitasatosporales</taxon>
        <taxon>Streptomycetaceae</taxon>
        <taxon>Kitasatospora</taxon>
    </lineage>
</organism>
<evidence type="ECO:0000256" key="1">
    <source>
        <dbReference type="SAM" id="MobiDB-lite"/>
    </source>
</evidence>
<sequence>MNAPYLRVWAEPGSDPVMVIPELDLGTTGRLGVGPWKKDEPQGRPGPAETAAGTQPPG</sequence>
<evidence type="ECO:0000313" key="3">
    <source>
        <dbReference type="Proteomes" id="UP001422759"/>
    </source>
</evidence>
<proteinExistence type="predicted"/>